<feature type="region of interest" description="Disordered" evidence="1">
    <location>
        <begin position="1"/>
        <end position="66"/>
    </location>
</feature>
<dbReference type="KEGG" id="qsa:O6P43_013311"/>
<evidence type="ECO:0000313" key="2">
    <source>
        <dbReference type="EMBL" id="KAJ7969335.1"/>
    </source>
</evidence>
<dbReference type="AlphaFoldDB" id="A0AAD7M3I7"/>
<name>A0AAD7M3I7_QUISA</name>
<evidence type="ECO:0000256" key="1">
    <source>
        <dbReference type="SAM" id="MobiDB-lite"/>
    </source>
</evidence>
<protein>
    <submittedName>
        <fullName evidence="2">Uncharacterized protein</fullName>
    </submittedName>
</protein>
<reference evidence="2" key="1">
    <citation type="journal article" date="2023" name="Science">
        <title>Elucidation of the pathway for biosynthesis of saponin adjuvants from the soapbark tree.</title>
        <authorList>
            <person name="Reed J."/>
            <person name="Orme A."/>
            <person name="El-Demerdash A."/>
            <person name="Owen C."/>
            <person name="Martin L.B.B."/>
            <person name="Misra R.C."/>
            <person name="Kikuchi S."/>
            <person name="Rejzek M."/>
            <person name="Martin A.C."/>
            <person name="Harkess A."/>
            <person name="Leebens-Mack J."/>
            <person name="Louveau T."/>
            <person name="Stephenson M.J."/>
            <person name="Osbourn A."/>
        </authorList>
    </citation>
    <scope>NUCLEOTIDE SEQUENCE</scope>
    <source>
        <strain evidence="2">S10</strain>
    </source>
</reference>
<keyword evidence="3" id="KW-1185">Reference proteome</keyword>
<proteinExistence type="predicted"/>
<comment type="caution">
    <text evidence="2">The sequence shown here is derived from an EMBL/GenBank/DDBJ whole genome shotgun (WGS) entry which is preliminary data.</text>
</comment>
<evidence type="ECO:0000313" key="3">
    <source>
        <dbReference type="Proteomes" id="UP001163823"/>
    </source>
</evidence>
<dbReference type="Proteomes" id="UP001163823">
    <property type="component" value="Chromosome 5"/>
</dbReference>
<feature type="compositionally biased region" description="Acidic residues" evidence="1">
    <location>
        <begin position="18"/>
        <end position="66"/>
    </location>
</feature>
<organism evidence="2 3">
    <name type="scientific">Quillaja saponaria</name>
    <name type="common">Soap bark tree</name>
    <dbReference type="NCBI Taxonomy" id="32244"/>
    <lineage>
        <taxon>Eukaryota</taxon>
        <taxon>Viridiplantae</taxon>
        <taxon>Streptophyta</taxon>
        <taxon>Embryophyta</taxon>
        <taxon>Tracheophyta</taxon>
        <taxon>Spermatophyta</taxon>
        <taxon>Magnoliopsida</taxon>
        <taxon>eudicotyledons</taxon>
        <taxon>Gunneridae</taxon>
        <taxon>Pentapetalae</taxon>
        <taxon>rosids</taxon>
        <taxon>fabids</taxon>
        <taxon>Fabales</taxon>
        <taxon>Quillajaceae</taxon>
        <taxon>Quillaja</taxon>
    </lineage>
</organism>
<gene>
    <name evidence="2" type="ORF">O6P43_013311</name>
</gene>
<accession>A0AAD7M3I7</accession>
<sequence>MEEVNLNDINMPRFLEDDHLDDDEGEEEYEELDEWEVDDEGDNAEFDVDDEKVGFEYDDNNDMEDD</sequence>
<dbReference type="EMBL" id="JARAOO010000005">
    <property type="protein sequence ID" value="KAJ7969335.1"/>
    <property type="molecule type" value="Genomic_DNA"/>
</dbReference>